<dbReference type="AlphaFoldDB" id="A0A8J2VL79"/>
<reference evidence="3" key="2">
    <citation type="submission" date="2020-09" db="EMBL/GenBank/DDBJ databases">
        <authorList>
            <person name="Sun Q."/>
            <person name="Zhou Y."/>
        </authorList>
    </citation>
    <scope>NUCLEOTIDE SEQUENCE</scope>
    <source>
        <strain evidence="3">CGMCC 1.15371</strain>
    </source>
</reference>
<accession>A0A8J2VL79</accession>
<name>A0A8J2VL79_9BACL</name>
<dbReference type="InterPro" id="IPR050194">
    <property type="entry name" value="Glycosyltransferase_grp1"/>
</dbReference>
<gene>
    <name evidence="3" type="primary">epsD</name>
    <name evidence="3" type="ORF">GCM10011391_06340</name>
</gene>
<dbReference type="EMBL" id="BMIR01000002">
    <property type="protein sequence ID" value="GGE30448.1"/>
    <property type="molecule type" value="Genomic_DNA"/>
</dbReference>
<dbReference type="PANTHER" id="PTHR45947">
    <property type="entry name" value="SULFOQUINOVOSYL TRANSFERASE SQD2"/>
    <property type="match status" value="1"/>
</dbReference>
<dbReference type="Pfam" id="PF13477">
    <property type="entry name" value="Glyco_trans_4_2"/>
    <property type="match status" value="1"/>
</dbReference>
<keyword evidence="4" id="KW-1185">Reference proteome</keyword>
<dbReference type="Proteomes" id="UP000628775">
    <property type="component" value="Unassembled WGS sequence"/>
</dbReference>
<dbReference type="CDD" id="cd03808">
    <property type="entry name" value="GT4_CapM-like"/>
    <property type="match status" value="1"/>
</dbReference>
<comment type="caution">
    <text evidence="3">The sequence shown here is derived from an EMBL/GenBank/DDBJ whole genome shotgun (WGS) entry which is preliminary data.</text>
</comment>
<dbReference type="Pfam" id="PF00534">
    <property type="entry name" value="Glycos_transf_1"/>
    <property type="match status" value="1"/>
</dbReference>
<dbReference type="InterPro" id="IPR028098">
    <property type="entry name" value="Glyco_trans_4-like_N"/>
</dbReference>
<reference evidence="3" key="1">
    <citation type="journal article" date="2014" name="Int. J. Syst. Evol. Microbiol.">
        <title>Complete genome sequence of Corynebacterium casei LMG S-19264T (=DSM 44701T), isolated from a smear-ripened cheese.</title>
        <authorList>
            <consortium name="US DOE Joint Genome Institute (JGI-PGF)"/>
            <person name="Walter F."/>
            <person name="Albersmeier A."/>
            <person name="Kalinowski J."/>
            <person name="Ruckert C."/>
        </authorList>
    </citation>
    <scope>NUCLEOTIDE SEQUENCE</scope>
    <source>
        <strain evidence="3">CGMCC 1.15371</strain>
    </source>
</reference>
<dbReference type="Gene3D" id="3.40.50.2000">
    <property type="entry name" value="Glycogen Phosphorylase B"/>
    <property type="match status" value="2"/>
</dbReference>
<evidence type="ECO:0000313" key="3">
    <source>
        <dbReference type="EMBL" id="GGE30448.1"/>
    </source>
</evidence>
<feature type="domain" description="Glycosyltransferase subfamily 4-like N-terminal" evidence="2">
    <location>
        <begin position="4"/>
        <end position="145"/>
    </location>
</feature>
<dbReference type="InterPro" id="IPR001296">
    <property type="entry name" value="Glyco_trans_1"/>
</dbReference>
<protein>
    <submittedName>
        <fullName evidence="3">Putative glycosyltransferase EpsD</fullName>
    </submittedName>
</protein>
<organism evidence="3 4">
    <name type="scientific">Pullulanibacillus camelliae</name>
    <dbReference type="NCBI Taxonomy" id="1707096"/>
    <lineage>
        <taxon>Bacteria</taxon>
        <taxon>Bacillati</taxon>
        <taxon>Bacillota</taxon>
        <taxon>Bacilli</taxon>
        <taxon>Bacillales</taxon>
        <taxon>Sporolactobacillaceae</taxon>
        <taxon>Pullulanibacillus</taxon>
    </lineage>
</organism>
<dbReference type="RefSeq" id="WP_188689055.1">
    <property type="nucleotide sequence ID" value="NZ_BMIR01000002.1"/>
</dbReference>
<evidence type="ECO:0000259" key="1">
    <source>
        <dbReference type="Pfam" id="PF00534"/>
    </source>
</evidence>
<proteinExistence type="predicted"/>
<dbReference type="SUPFAM" id="SSF53756">
    <property type="entry name" value="UDP-Glycosyltransferase/glycogen phosphorylase"/>
    <property type="match status" value="1"/>
</dbReference>
<dbReference type="GO" id="GO:0016757">
    <property type="term" value="F:glycosyltransferase activity"/>
    <property type="evidence" value="ECO:0007669"/>
    <property type="project" value="InterPro"/>
</dbReference>
<sequence>MKKKVLFCATVDYHFVKFHLPYLKWFKEEGWEVHVAASGGLELPYVDEKFSLPIVRSPFRQSNLQAYRELKAIMKQHHYSIIHCHTPMGGVLTRLAARKERKLGAHVLYTAHGFHFYKGAPLLHWLIYYPIEWLLSRYTDCLITINSEDYLLARTHPFRSKTVEYVPGVGVDLERFQPISEQTKQHLRAALGYKPGDFLLFYAAEFNKNKNQQLIIKALSLLKTDVPHARLLLAGEGSLREWCMEQAKVYGIAHKVEFLGYREHIEDYLKICDLAVASSFREGLPVNVMEAMACGLPLLASKNRGHNELIENGQNGFIVNPRDYQLFASRLLQLAHSVHLRRKMGKKSLESVQRFSIPSIRSRLIKIYSRYMQREAKVNEQNRREELG</sequence>
<evidence type="ECO:0000259" key="2">
    <source>
        <dbReference type="Pfam" id="PF13477"/>
    </source>
</evidence>
<evidence type="ECO:0000313" key="4">
    <source>
        <dbReference type="Proteomes" id="UP000628775"/>
    </source>
</evidence>
<dbReference type="PANTHER" id="PTHR45947:SF3">
    <property type="entry name" value="SULFOQUINOVOSYL TRANSFERASE SQD2"/>
    <property type="match status" value="1"/>
</dbReference>
<feature type="domain" description="Glycosyl transferase family 1" evidence="1">
    <location>
        <begin position="186"/>
        <end position="348"/>
    </location>
</feature>